<evidence type="ECO:0008006" key="3">
    <source>
        <dbReference type="Google" id="ProtNLM"/>
    </source>
</evidence>
<evidence type="ECO:0000313" key="1">
    <source>
        <dbReference type="EMBL" id="TCK24417.1"/>
    </source>
</evidence>
<keyword evidence="2" id="KW-1185">Reference proteome</keyword>
<gene>
    <name evidence="1" type="ORF">EV378_0189</name>
</gene>
<evidence type="ECO:0000313" key="2">
    <source>
        <dbReference type="Proteomes" id="UP000295560"/>
    </source>
</evidence>
<protein>
    <recommendedName>
        <fullName evidence="3">Metal binding Ada-like protein</fullName>
    </recommendedName>
</protein>
<proteinExistence type="predicted"/>
<dbReference type="RefSeq" id="WP_207908534.1">
    <property type="nucleotide sequence ID" value="NZ_SMFZ01000001.1"/>
</dbReference>
<dbReference type="AlphaFoldDB" id="A0A4R1HPE2"/>
<sequence length="181" mass="20297">MYGNRGVLHDADGRIVRRGQVRRWLVCELSFRGRRRPLLRPGRYTELFFLDEAVALAAGHRPCAECRYAAYREFRRIWTAELGLVSPPRAEGIDDVLHVERALESGQRRTREEPAATLPDGTFVRLPGGPHVVVAGVARPWSHEGYGSARPLQDVVTVLTPPSTLAVLRAGYRPRLHPTAM</sequence>
<organism evidence="1 2">
    <name type="scientific">Pseudonocardia endophytica</name>
    <dbReference type="NCBI Taxonomy" id="401976"/>
    <lineage>
        <taxon>Bacteria</taxon>
        <taxon>Bacillati</taxon>
        <taxon>Actinomycetota</taxon>
        <taxon>Actinomycetes</taxon>
        <taxon>Pseudonocardiales</taxon>
        <taxon>Pseudonocardiaceae</taxon>
        <taxon>Pseudonocardia</taxon>
    </lineage>
</organism>
<reference evidence="1 2" key="1">
    <citation type="submission" date="2019-03" db="EMBL/GenBank/DDBJ databases">
        <title>Sequencing the genomes of 1000 actinobacteria strains.</title>
        <authorList>
            <person name="Klenk H.-P."/>
        </authorList>
    </citation>
    <scope>NUCLEOTIDE SEQUENCE [LARGE SCALE GENOMIC DNA]</scope>
    <source>
        <strain evidence="1 2">DSM 44969</strain>
    </source>
</reference>
<name>A0A4R1HPE2_PSEEN</name>
<accession>A0A4R1HPE2</accession>
<dbReference type="EMBL" id="SMFZ01000001">
    <property type="protein sequence ID" value="TCK24417.1"/>
    <property type="molecule type" value="Genomic_DNA"/>
</dbReference>
<dbReference type="Proteomes" id="UP000295560">
    <property type="component" value="Unassembled WGS sequence"/>
</dbReference>
<comment type="caution">
    <text evidence="1">The sequence shown here is derived from an EMBL/GenBank/DDBJ whole genome shotgun (WGS) entry which is preliminary data.</text>
</comment>